<dbReference type="Pfam" id="PF09090">
    <property type="entry name" value="MIF4G_like_2"/>
    <property type="match status" value="1"/>
</dbReference>
<dbReference type="GO" id="GO:0000184">
    <property type="term" value="P:nuclear-transcribed mRNA catabolic process, nonsense-mediated decay"/>
    <property type="evidence" value="ECO:0007669"/>
    <property type="project" value="TreeGrafter"/>
</dbReference>
<evidence type="ECO:0000259" key="3">
    <source>
        <dbReference type="Pfam" id="PF09090"/>
    </source>
</evidence>
<name>F0YDT9_AURAN</name>
<accession>F0YDT9</accession>
<dbReference type="OrthoDB" id="10252707at2759"/>
<evidence type="ECO:0000313" key="5">
    <source>
        <dbReference type="Proteomes" id="UP000002729"/>
    </source>
</evidence>
<dbReference type="GeneID" id="20225276"/>
<feature type="region of interest" description="Disordered" evidence="1">
    <location>
        <begin position="912"/>
        <end position="987"/>
    </location>
</feature>
<evidence type="ECO:0000259" key="2">
    <source>
        <dbReference type="Pfam" id="PF09088"/>
    </source>
</evidence>
<dbReference type="Gene3D" id="1.25.40.180">
    <property type="match status" value="3"/>
</dbReference>
<feature type="compositionally biased region" description="Basic and acidic residues" evidence="1">
    <location>
        <begin position="912"/>
        <end position="937"/>
    </location>
</feature>
<protein>
    <submittedName>
        <fullName evidence="4">Uncharacterized protein</fullName>
    </submittedName>
</protein>
<feature type="domain" description="MIF4G-like type 1" evidence="2">
    <location>
        <begin position="1374"/>
        <end position="1465"/>
    </location>
</feature>
<dbReference type="GO" id="GO:0006406">
    <property type="term" value="P:mRNA export from nucleus"/>
    <property type="evidence" value="ECO:0007669"/>
    <property type="project" value="InterPro"/>
</dbReference>
<dbReference type="EMBL" id="GL833133">
    <property type="protein sequence ID" value="EGB06867.1"/>
    <property type="molecule type" value="Genomic_DNA"/>
</dbReference>
<dbReference type="Pfam" id="PF09088">
    <property type="entry name" value="MIF4G_like"/>
    <property type="match status" value="1"/>
</dbReference>
<sequence>MCAGEGVGRGLLGNLAASALRNLFPDGILPGEAGYPEVANCELLTGASSVEFLMKVLRAMTGLGSSELDEMLSRTVPMRIRKTMVDARETQFDHIIALSLRYPGAQLCGDAAKLAAPWRLDEDPAWVAGAPNGATRRVSRMEGLQLLLRKANLDKGATISREIVDDLLDYDTCFYAPSELAKPDVLDRTYRAESDILKRVTAWGKKRHQRLGGWYGIGDPNAPRPSAMSNDCGTVAVSTDAVALILRGEAFRGLPGVEAQIADPVVRTHVDGRLLRQALGCTGASLALQLAVAKTHVKNVVEPLEKRGVRVDVFLVGSGCRGAPGVANGTARTYWDALADAYGARRVKYARDASGPFGPRETAREGAEAALAEARRAGRGYRSAVALRLDAAVLAPVAAPEDPSADAAPVDFLSFDVEEAARAGGDAALAVPWRHACALRDVAALLETHHPRTCWRRGGPCEAALERAGVPVRRSFACDPEGPSAGAFSERGSPLLAAWLRGAPKRRAPRACPAPARVAAANETATCAALKDYHGAVECASRTALREVCARFRATAALTVALADRGVRSALRCQPDAIARGHLRSFAARQKVDLSVGAQQARETALIRCDPNGAARILVLQEARDLDRDLWAMYRPVRETLTRGLEARAAACGYTVRALSGYRAAKKELRRGDTAIFIGVLWQPFAADCERRDYACVHYVTEPKGRDAHDKSKRPPPGIRELWTYTRAHDWARYAPPGYAPVDDKVDDRVRASRGVAVASFLWLGTAWGKPRRACWDALATKNPKTRGKAESRRDVWSPTAWKQVAKRVDDTAFLNMHKAAGDADAPLEAVRLSALLSLGAVVVSEPALAADRAEFAGMLLEEADFCDGRGWTEATKERLFDGGAAALARWRREAYAAYKAKFDPEAILRRAGDDDGHYNRGSNRDYGGHRDYDRRGGGGGGYRNDRRRRSGGGGGGYRNDHRNDRGGGYRNTKRRRTDYGGGGGGPKLNAAPAVDMGAASSKLVQLLVRVADARARKTTDAEIPLADNLDALAGAIADKELDDGRRVAGQLVLVARASPLGARAFGALAALLAAKREGWATMVADAAGEAFMAALTCDPPRRVDAKLCLLLLVDLAARGVVETDGDRGLESLLRRLADAFDEPPASSAARDRADLCAGLVAAAAAAGAPGGFVPALERHVAARRAASARLRALDAPATSAPVDSLEALVFGLRDCAACRFDAVDVAAFDAPSPLPEVACAFTVPAWASCASGVLPTLPVAEDAMDDDGGLSALEKAVLAETAVDVVACFRPGARWDGIVLGSKAATAHQLDAVDELLSDDVKGALGPQVAAVVADALLAVVAAGAPVDAGFASTDAPAKRGRADPGLDALHAVLELCALSPTGFAPKFANAVELFFRELDDVAAPAARRVAEFFAHFLSNTKFAWPYWAYWAAVADEDGCDAQRRFVACLLEHCVRLTYVDRVKCADGFPEALHALLPALPEARALGEEETAAQLARDADEAALARVVDPPEDAAGEAREPRPADAALAAAFDALGDDAAKAAAVMRGVFARGAASFTHALAPLDDAELSAALRNLVRDDDDCEAAALDALADVWAASAQHVALLADALVRRGVVRCRAVAAWVLDPRNESPWAGSNVGASFKPHELLQVAVDRSLDLLSAAVASAAARGADAATDGVVRAQLDEAREVALEICSRLARGLCDRDGDDSADAVAYRDAALGTLYDLRATYENAAAGALPGIARSAPAAELPDVLQASDLRGKLDVPAPAVAAAVDRALGLN</sequence>
<evidence type="ECO:0000256" key="1">
    <source>
        <dbReference type="SAM" id="MobiDB-lite"/>
    </source>
</evidence>
<dbReference type="PANTHER" id="PTHR12412">
    <property type="entry name" value="CAP BINDING PROTEIN"/>
    <property type="match status" value="1"/>
</dbReference>
<evidence type="ECO:0000313" key="4">
    <source>
        <dbReference type="EMBL" id="EGB06867.1"/>
    </source>
</evidence>
<dbReference type="RefSeq" id="XP_009038611.1">
    <property type="nucleotide sequence ID" value="XM_009040363.1"/>
</dbReference>
<dbReference type="InterPro" id="IPR016024">
    <property type="entry name" value="ARM-type_fold"/>
</dbReference>
<dbReference type="eggNOG" id="KOG1104">
    <property type="taxonomic scope" value="Eukaryota"/>
</dbReference>
<feature type="compositionally biased region" description="Basic and acidic residues" evidence="1">
    <location>
        <begin position="959"/>
        <end position="968"/>
    </location>
</feature>
<dbReference type="InterPro" id="IPR015174">
    <property type="entry name" value="MIF4G-like_typ-2"/>
</dbReference>
<feature type="domain" description="MIF4G-like type 2" evidence="3">
    <location>
        <begin position="1543"/>
        <end position="1631"/>
    </location>
</feature>
<dbReference type="SUPFAM" id="SSF48371">
    <property type="entry name" value="ARM repeat"/>
    <property type="match status" value="2"/>
</dbReference>
<dbReference type="InterPro" id="IPR027159">
    <property type="entry name" value="CBP80"/>
</dbReference>
<dbReference type="GO" id="GO:0000339">
    <property type="term" value="F:RNA cap binding"/>
    <property type="evidence" value="ECO:0007669"/>
    <property type="project" value="InterPro"/>
</dbReference>
<dbReference type="GO" id="GO:0005634">
    <property type="term" value="C:nucleus"/>
    <property type="evidence" value="ECO:0007669"/>
    <property type="project" value="TreeGrafter"/>
</dbReference>
<dbReference type="GO" id="GO:0003729">
    <property type="term" value="F:mRNA binding"/>
    <property type="evidence" value="ECO:0007669"/>
    <property type="project" value="TreeGrafter"/>
</dbReference>
<dbReference type="PANTHER" id="PTHR12412:SF2">
    <property type="entry name" value="NUCLEAR CAP-BINDING PROTEIN SUBUNIT 1"/>
    <property type="match status" value="1"/>
</dbReference>
<proteinExistence type="predicted"/>
<dbReference type="KEGG" id="aaf:AURANDRAFT_65317"/>
<dbReference type="GO" id="GO:0005846">
    <property type="term" value="C:nuclear cap binding complex"/>
    <property type="evidence" value="ECO:0007669"/>
    <property type="project" value="InterPro"/>
</dbReference>
<dbReference type="Proteomes" id="UP000002729">
    <property type="component" value="Unassembled WGS sequence"/>
</dbReference>
<keyword evidence="5" id="KW-1185">Reference proteome</keyword>
<dbReference type="InterPro" id="IPR015172">
    <property type="entry name" value="MIF4G-like_typ-1"/>
</dbReference>
<dbReference type="InParanoid" id="F0YDT9"/>
<organism evidence="5">
    <name type="scientific">Aureococcus anophagefferens</name>
    <name type="common">Harmful bloom alga</name>
    <dbReference type="NCBI Taxonomy" id="44056"/>
    <lineage>
        <taxon>Eukaryota</taxon>
        <taxon>Sar</taxon>
        <taxon>Stramenopiles</taxon>
        <taxon>Ochrophyta</taxon>
        <taxon>Pelagophyceae</taxon>
        <taxon>Pelagomonadales</taxon>
        <taxon>Pelagomonadaceae</taxon>
        <taxon>Aureococcus</taxon>
    </lineage>
</organism>
<gene>
    <name evidence="4" type="ORF">AURANDRAFT_65317</name>
</gene>
<reference evidence="4 5" key="1">
    <citation type="journal article" date="2011" name="Proc. Natl. Acad. Sci. U.S.A.">
        <title>Niche of harmful alga Aureococcus anophagefferens revealed through ecogenomics.</title>
        <authorList>
            <person name="Gobler C.J."/>
            <person name="Berry D.L."/>
            <person name="Dyhrman S.T."/>
            <person name="Wilhelm S.W."/>
            <person name="Salamov A."/>
            <person name="Lobanov A.V."/>
            <person name="Zhang Y."/>
            <person name="Collier J.L."/>
            <person name="Wurch L.L."/>
            <person name="Kustka A.B."/>
            <person name="Dill B.D."/>
            <person name="Shah M."/>
            <person name="VerBerkmoes N.C."/>
            <person name="Kuo A."/>
            <person name="Terry A."/>
            <person name="Pangilinan J."/>
            <person name="Lindquist E.A."/>
            <person name="Lucas S."/>
            <person name="Paulsen I.T."/>
            <person name="Hattenrath-Lehmann T.K."/>
            <person name="Talmage S.C."/>
            <person name="Walker E.A."/>
            <person name="Koch F."/>
            <person name="Burson A.M."/>
            <person name="Marcoval M.A."/>
            <person name="Tang Y.Z."/>
            <person name="Lecleir G.R."/>
            <person name="Coyne K.J."/>
            <person name="Berg G.M."/>
            <person name="Bertrand E.M."/>
            <person name="Saito M.A."/>
            <person name="Gladyshev V.N."/>
            <person name="Grigoriev I.V."/>
        </authorList>
    </citation>
    <scope>NUCLEOTIDE SEQUENCE [LARGE SCALE GENOMIC DNA]</scope>
    <source>
        <strain evidence="5">CCMP 1984</strain>
    </source>
</reference>